<dbReference type="Pfam" id="PF08270">
    <property type="entry name" value="PRD_Mga"/>
    <property type="match status" value="1"/>
</dbReference>
<dbReference type="InterPro" id="IPR036388">
    <property type="entry name" value="WH-like_DNA-bd_sf"/>
</dbReference>
<reference evidence="6 7" key="1">
    <citation type="submission" date="2018-12" db="EMBL/GenBank/DDBJ databases">
        <authorList>
            <consortium name="Pathogen Informatics"/>
        </authorList>
    </citation>
    <scope>NUCLEOTIDE SEQUENCE [LARGE SCALE GENOMIC DNA]</scope>
    <source>
        <strain evidence="6 7">NCTC3166</strain>
    </source>
</reference>
<dbReference type="Pfam" id="PF08280">
    <property type="entry name" value="HTH_Mga"/>
    <property type="match status" value="1"/>
</dbReference>
<dbReference type="Pfam" id="PF05043">
    <property type="entry name" value="Mga"/>
    <property type="match status" value="1"/>
</dbReference>
<dbReference type="InterPro" id="IPR007737">
    <property type="entry name" value="Mga_HTH"/>
</dbReference>
<protein>
    <submittedName>
        <fullName evidence="6">M protein trans-acting positive transcriptional regulator</fullName>
    </submittedName>
</protein>
<feature type="domain" description="M protein trans-acting positive regulator (MGA) HTH" evidence="5">
    <location>
        <begin position="6"/>
        <end position="64"/>
    </location>
</feature>
<evidence type="ECO:0000256" key="2">
    <source>
        <dbReference type="ARBA" id="ARBA00023163"/>
    </source>
</evidence>
<sequence length="493" mass="59873">MIELLSKKQRRQMRLLETLIREKRWFHLKELAEMLDCTERSLKEDLSNLRTVFNEFLIESSTNGIKISYDDSIGIEVVYHHFFKESTAFSLLEYLFFHKDVSSDLICRRYNLSQQSFYRLIRNINQIIQEKYNIRITLNPLNVVGDEVDIRFFYSQYFAERYYYLEWPFPDIREQVIIDFITFFYKLTEIPLTYSIFHSYKIMLTVYLYRIKQGYRIEGANNFEQYAYLYQELPKINEMLRYFGLQLGVEFNEEIIEQLFIIFLQKRFYFTPQDLIDSTEEDAVTKKSYILASQFLDHLSESYGLELENYEEMIMHIHNTAYLERREIFGEFLLYDTKSYTNEDYRTLFPKFYQDVETGLYHYLKEMGFHENPENLKHQIYTVFSHWENLLPQLLRRRTAVKVLIISRYDDHHAKSMIDFLKFYCTDNFEFSQVIKHDFNLHELEHTEYDVIVANFMIPDIKGKKFICTSSLTLLELVEKLNVLFYDFTRYGV</sequence>
<keyword evidence="7" id="KW-1185">Reference proteome</keyword>
<dbReference type="InterPro" id="IPR013236">
    <property type="entry name" value="Mga_PRD_dom"/>
</dbReference>
<evidence type="ECO:0000259" key="3">
    <source>
        <dbReference type="Pfam" id="PF05043"/>
    </source>
</evidence>
<evidence type="ECO:0000313" key="7">
    <source>
        <dbReference type="Proteomes" id="UP000270025"/>
    </source>
</evidence>
<accession>A0A3S4Q0H5</accession>
<feature type="domain" description="M protein trans-acting positive regulator (MGA) PRD" evidence="4">
    <location>
        <begin position="174"/>
        <end position="390"/>
    </location>
</feature>
<evidence type="ECO:0000313" key="6">
    <source>
        <dbReference type="EMBL" id="VED67673.1"/>
    </source>
</evidence>
<dbReference type="PANTHER" id="PTHR30185:SF18">
    <property type="entry name" value="TRANSCRIPTIONAL REGULATOR MTLR"/>
    <property type="match status" value="1"/>
</dbReference>
<evidence type="ECO:0000256" key="1">
    <source>
        <dbReference type="ARBA" id="ARBA00023015"/>
    </source>
</evidence>
<keyword evidence="2" id="KW-0804">Transcription</keyword>
<dbReference type="Gene3D" id="1.10.10.10">
    <property type="entry name" value="Winged helix-like DNA-binding domain superfamily/Winged helix DNA-binding domain"/>
    <property type="match status" value="2"/>
</dbReference>
<feature type="domain" description="Mga helix-turn-helix" evidence="3">
    <location>
        <begin position="75"/>
        <end position="158"/>
    </location>
</feature>
<gene>
    <name evidence="6" type="primary">atxA</name>
    <name evidence="6" type="ORF">NCTC3166_01504</name>
</gene>
<dbReference type="RefSeq" id="WP_126404683.1">
    <property type="nucleotide sequence ID" value="NZ_LR134266.1"/>
</dbReference>
<dbReference type="AlphaFoldDB" id="A0A3S4Q0H5"/>
<keyword evidence="1" id="KW-0805">Transcription regulation</keyword>
<organism evidence="6 7">
    <name type="scientific">Streptococcus viridans</name>
    <dbReference type="NCBI Taxonomy" id="78535"/>
    <lineage>
        <taxon>Bacteria</taxon>
        <taxon>Bacillati</taxon>
        <taxon>Bacillota</taxon>
        <taxon>Bacilli</taxon>
        <taxon>Lactobacillales</taxon>
        <taxon>Streptococcaceae</taxon>
        <taxon>Streptococcus</taxon>
    </lineage>
</organism>
<evidence type="ECO:0000259" key="4">
    <source>
        <dbReference type="Pfam" id="PF08270"/>
    </source>
</evidence>
<dbReference type="InterPro" id="IPR050661">
    <property type="entry name" value="BglG_antiterminators"/>
</dbReference>
<dbReference type="EMBL" id="LR134266">
    <property type="protein sequence ID" value="VED67673.1"/>
    <property type="molecule type" value="Genomic_DNA"/>
</dbReference>
<evidence type="ECO:0000259" key="5">
    <source>
        <dbReference type="Pfam" id="PF08280"/>
    </source>
</evidence>
<name>A0A3S4Q0H5_9STRE</name>
<dbReference type="KEGG" id="svf:NCTC3166_01504"/>
<dbReference type="Proteomes" id="UP000270025">
    <property type="component" value="Chromosome"/>
</dbReference>
<dbReference type="PANTHER" id="PTHR30185">
    <property type="entry name" value="CRYPTIC BETA-GLUCOSIDE BGL OPERON ANTITERMINATOR"/>
    <property type="match status" value="1"/>
</dbReference>
<dbReference type="InterPro" id="IPR013199">
    <property type="entry name" value="HTH_Mga_DNA-bd_dom"/>
</dbReference>
<proteinExistence type="predicted"/>